<dbReference type="KEGG" id="ruv:EC9_07290"/>
<feature type="transmembrane region" description="Helical" evidence="9">
    <location>
        <begin position="175"/>
        <end position="192"/>
    </location>
</feature>
<evidence type="ECO:0000256" key="8">
    <source>
        <dbReference type="SAM" id="MobiDB-lite"/>
    </source>
</evidence>
<sequence>MLTLASLCGTIALIAGLLLVPVVRSLARRIGVVDRPDPTRKLHSGAIALGGGLAVFAASLIAIFVTLFVLVPAVTNRTVEIDTGWSTLLLCTMMIVVLGLIDDWLTLRGRQKLLGQIMIVAMLVGGGLVGEGTVVSRADLFGIPIELGIFALPLTMLWLLGAINALNLVDGADGVASTMGAIICGGLAIIAFSRGELIEGTVSIALAGGLLAFLAFNRPPATIFLGDSGSMMIGLVVGTLATWTSTKESTAIAVIIPIAVLSVPLFDSSIAILRRVLTGRSIYAADRAHMHHVLKAYLDSKGYGQGWMLLIVAILTLIPVGGATASVLWNEPAYALLATAFVLGGMVLTKSFGHAELSLLARRSASFGTSLLTRSHQAEGVVRHTSIRLQGSRNWDVAWATLVDYAEQHELWRIKLDLNVSWLHEGFHGEWQRSRLPDRAEQWTMRFPVEVDGRQVGCMEIVGRGGGMATYQLMDTLLELIVDLQPHFESIVNDDPRAKTTTAPSRKLRLENQSATSEIGQAAAQT</sequence>
<feature type="binding site" evidence="7">
    <location>
        <position position="227"/>
    </location>
    <ligand>
        <name>Mg(2+)</name>
        <dbReference type="ChEBI" id="CHEBI:18420"/>
    </ligand>
</feature>
<dbReference type="GO" id="GO:0009103">
    <property type="term" value="P:lipopolysaccharide biosynthetic process"/>
    <property type="evidence" value="ECO:0007669"/>
    <property type="project" value="TreeGrafter"/>
</dbReference>
<dbReference type="GO" id="GO:0036380">
    <property type="term" value="F:UDP-N-acetylglucosamine-undecaprenyl-phosphate N-acetylglucosaminephosphotransferase activity"/>
    <property type="evidence" value="ECO:0007669"/>
    <property type="project" value="UniProtKB-EC"/>
</dbReference>
<feature type="transmembrane region" description="Helical" evidence="9">
    <location>
        <begin position="113"/>
        <end position="135"/>
    </location>
</feature>
<feature type="transmembrane region" description="Helical" evidence="9">
    <location>
        <begin position="47"/>
        <end position="71"/>
    </location>
</feature>
<feature type="transmembrane region" description="Helical" evidence="9">
    <location>
        <begin position="334"/>
        <end position="353"/>
    </location>
</feature>
<comment type="subcellular location">
    <subcellularLocation>
        <location evidence="1">Cell membrane</location>
        <topology evidence="1">Multi-pass membrane protein</topology>
    </subcellularLocation>
</comment>
<dbReference type="EMBL" id="CP036261">
    <property type="protein sequence ID" value="QDS86562.1"/>
    <property type="molecule type" value="Genomic_DNA"/>
</dbReference>
<evidence type="ECO:0000313" key="10">
    <source>
        <dbReference type="EMBL" id="QDS86562.1"/>
    </source>
</evidence>
<dbReference type="InterPro" id="IPR000715">
    <property type="entry name" value="Glycosyl_transferase_4"/>
</dbReference>
<keyword evidence="5 9" id="KW-1133">Transmembrane helix</keyword>
<feature type="transmembrane region" description="Helical" evidence="9">
    <location>
        <begin position="307"/>
        <end position="328"/>
    </location>
</feature>
<feature type="transmembrane region" description="Helical" evidence="9">
    <location>
        <begin position="141"/>
        <end position="163"/>
    </location>
</feature>
<keyword evidence="2" id="KW-1003">Cell membrane</keyword>
<keyword evidence="11" id="KW-1185">Reference proteome</keyword>
<evidence type="ECO:0000256" key="2">
    <source>
        <dbReference type="ARBA" id="ARBA00022475"/>
    </source>
</evidence>
<dbReference type="GO" id="GO:0044038">
    <property type="term" value="P:cell wall macromolecule biosynthetic process"/>
    <property type="evidence" value="ECO:0007669"/>
    <property type="project" value="TreeGrafter"/>
</dbReference>
<keyword evidence="3 10" id="KW-0808">Transferase</keyword>
<feature type="transmembrane region" description="Helical" evidence="9">
    <location>
        <begin position="223"/>
        <end position="244"/>
    </location>
</feature>
<dbReference type="GO" id="GO:0005886">
    <property type="term" value="C:plasma membrane"/>
    <property type="evidence" value="ECO:0007669"/>
    <property type="project" value="UniProtKB-SubCell"/>
</dbReference>
<evidence type="ECO:0000256" key="7">
    <source>
        <dbReference type="PIRSR" id="PIRSR600715-1"/>
    </source>
</evidence>
<reference evidence="10 11" key="1">
    <citation type="submission" date="2019-02" db="EMBL/GenBank/DDBJ databases">
        <title>Deep-cultivation of Planctomycetes and their phenomic and genomic characterization uncovers novel biology.</title>
        <authorList>
            <person name="Wiegand S."/>
            <person name="Jogler M."/>
            <person name="Boedeker C."/>
            <person name="Pinto D."/>
            <person name="Vollmers J."/>
            <person name="Rivas-Marin E."/>
            <person name="Kohn T."/>
            <person name="Peeters S.H."/>
            <person name="Heuer A."/>
            <person name="Rast P."/>
            <person name="Oberbeckmann S."/>
            <person name="Bunk B."/>
            <person name="Jeske O."/>
            <person name="Meyerdierks A."/>
            <person name="Storesund J.E."/>
            <person name="Kallscheuer N."/>
            <person name="Luecker S."/>
            <person name="Lage O.M."/>
            <person name="Pohl T."/>
            <person name="Merkel B.J."/>
            <person name="Hornburger P."/>
            <person name="Mueller R.-W."/>
            <person name="Bruemmer F."/>
            <person name="Labrenz M."/>
            <person name="Spormann A.M."/>
            <person name="Op den Camp H."/>
            <person name="Overmann J."/>
            <person name="Amann R."/>
            <person name="Jetten M.S.M."/>
            <person name="Mascher T."/>
            <person name="Medema M.H."/>
            <person name="Devos D.P."/>
            <person name="Kaster A.-K."/>
            <person name="Ovreas L."/>
            <person name="Rohde M."/>
            <person name="Galperin M.Y."/>
            <person name="Jogler C."/>
        </authorList>
    </citation>
    <scope>NUCLEOTIDE SEQUENCE [LARGE SCALE GENOMIC DNA]</scope>
    <source>
        <strain evidence="10 11">EC9</strain>
    </source>
</reference>
<keyword evidence="4 9" id="KW-0812">Transmembrane</keyword>
<dbReference type="PANTHER" id="PTHR22926">
    <property type="entry name" value="PHOSPHO-N-ACETYLMURAMOYL-PENTAPEPTIDE-TRANSFERASE"/>
    <property type="match status" value="1"/>
</dbReference>
<dbReference type="Proteomes" id="UP000319557">
    <property type="component" value="Chromosome"/>
</dbReference>
<evidence type="ECO:0000256" key="3">
    <source>
        <dbReference type="ARBA" id="ARBA00022679"/>
    </source>
</evidence>
<organism evidence="10 11">
    <name type="scientific">Rosistilla ulvae</name>
    <dbReference type="NCBI Taxonomy" id="1930277"/>
    <lineage>
        <taxon>Bacteria</taxon>
        <taxon>Pseudomonadati</taxon>
        <taxon>Planctomycetota</taxon>
        <taxon>Planctomycetia</taxon>
        <taxon>Pirellulales</taxon>
        <taxon>Pirellulaceae</taxon>
        <taxon>Rosistilla</taxon>
    </lineage>
</organism>
<evidence type="ECO:0000256" key="4">
    <source>
        <dbReference type="ARBA" id="ARBA00022692"/>
    </source>
</evidence>
<feature type="binding site" evidence="7">
    <location>
        <position position="167"/>
    </location>
    <ligand>
        <name>Mg(2+)</name>
        <dbReference type="ChEBI" id="CHEBI:18420"/>
    </ligand>
</feature>
<evidence type="ECO:0000256" key="6">
    <source>
        <dbReference type="ARBA" id="ARBA00023136"/>
    </source>
</evidence>
<accession>A0A517LVC0</accession>
<dbReference type="CDD" id="cd06853">
    <property type="entry name" value="GT_WecA_like"/>
    <property type="match status" value="1"/>
</dbReference>
<gene>
    <name evidence="10" type="ORF">EC9_07290</name>
</gene>
<dbReference type="RefSeq" id="WP_145342384.1">
    <property type="nucleotide sequence ID" value="NZ_CP036261.1"/>
</dbReference>
<feature type="transmembrane region" description="Helical" evidence="9">
    <location>
        <begin position="6"/>
        <end position="27"/>
    </location>
</feature>
<protein>
    <submittedName>
        <fullName evidence="10">WecA-like glycosyltransferase</fullName>
        <ecNumber evidence="10">2.7.8.33</ecNumber>
    </submittedName>
</protein>
<dbReference type="Pfam" id="PF00953">
    <property type="entry name" value="Glycos_transf_4"/>
    <property type="match status" value="1"/>
</dbReference>
<comment type="cofactor">
    <cofactor evidence="7">
        <name>Mg(2+)</name>
        <dbReference type="ChEBI" id="CHEBI:18420"/>
    </cofactor>
</comment>
<dbReference type="AlphaFoldDB" id="A0A517LVC0"/>
<keyword evidence="6 9" id="KW-0472">Membrane</keyword>
<feature type="compositionally biased region" description="Polar residues" evidence="8">
    <location>
        <begin position="511"/>
        <end position="526"/>
    </location>
</feature>
<feature type="region of interest" description="Disordered" evidence="8">
    <location>
        <begin position="493"/>
        <end position="526"/>
    </location>
</feature>
<feature type="transmembrane region" description="Helical" evidence="9">
    <location>
        <begin position="83"/>
        <end position="101"/>
    </location>
</feature>
<evidence type="ECO:0000256" key="9">
    <source>
        <dbReference type="SAM" id="Phobius"/>
    </source>
</evidence>
<evidence type="ECO:0000313" key="11">
    <source>
        <dbReference type="Proteomes" id="UP000319557"/>
    </source>
</evidence>
<dbReference type="GO" id="GO:0071555">
    <property type="term" value="P:cell wall organization"/>
    <property type="evidence" value="ECO:0007669"/>
    <property type="project" value="TreeGrafter"/>
</dbReference>
<name>A0A517LVC0_9BACT</name>
<feature type="transmembrane region" description="Helical" evidence="9">
    <location>
        <begin position="198"/>
        <end position="216"/>
    </location>
</feature>
<dbReference type="GO" id="GO:0046872">
    <property type="term" value="F:metal ion binding"/>
    <property type="evidence" value="ECO:0007669"/>
    <property type="project" value="UniProtKB-KW"/>
</dbReference>
<keyword evidence="7" id="KW-0460">Magnesium</keyword>
<dbReference type="PANTHER" id="PTHR22926:SF3">
    <property type="entry name" value="UNDECAPRENYL-PHOSPHATE ALPHA-N-ACETYLGLUCOSAMINYL 1-PHOSPHATE TRANSFERASE"/>
    <property type="match status" value="1"/>
</dbReference>
<dbReference type="OrthoDB" id="9783652at2"/>
<proteinExistence type="predicted"/>
<keyword evidence="7" id="KW-0479">Metal-binding</keyword>
<dbReference type="EC" id="2.7.8.33" evidence="10"/>
<evidence type="ECO:0000256" key="1">
    <source>
        <dbReference type="ARBA" id="ARBA00004651"/>
    </source>
</evidence>
<feature type="transmembrane region" description="Helical" evidence="9">
    <location>
        <begin position="250"/>
        <end position="273"/>
    </location>
</feature>
<evidence type="ECO:0000256" key="5">
    <source>
        <dbReference type="ARBA" id="ARBA00022989"/>
    </source>
</evidence>